<feature type="region of interest" description="Disordered" evidence="1">
    <location>
        <begin position="36"/>
        <end position="66"/>
    </location>
</feature>
<comment type="caution">
    <text evidence="2">The sequence shown here is derived from an EMBL/GenBank/DDBJ whole genome shotgun (WGS) entry which is preliminary data.</text>
</comment>
<protein>
    <submittedName>
        <fullName evidence="2">Uncharacterized protein</fullName>
    </submittedName>
</protein>
<gene>
    <name evidence="2" type="ORF">EYF80_022674</name>
</gene>
<organism evidence="2 3">
    <name type="scientific">Liparis tanakae</name>
    <name type="common">Tanaka's snailfish</name>
    <dbReference type="NCBI Taxonomy" id="230148"/>
    <lineage>
        <taxon>Eukaryota</taxon>
        <taxon>Metazoa</taxon>
        <taxon>Chordata</taxon>
        <taxon>Craniata</taxon>
        <taxon>Vertebrata</taxon>
        <taxon>Euteleostomi</taxon>
        <taxon>Actinopterygii</taxon>
        <taxon>Neopterygii</taxon>
        <taxon>Teleostei</taxon>
        <taxon>Neoteleostei</taxon>
        <taxon>Acanthomorphata</taxon>
        <taxon>Eupercaria</taxon>
        <taxon>Perciformes</taxon>
        <taxon>Cottioidei</taxon>
        <taxon>Cottales</taxon>
        <taxon>Liparidae</taxon>
        <taxon>Liparis</taxon>
    </lineage>
</organism>
<dbReference type="AlphaFoldDB" id="A0A4Z2HQ96"/>
<keyword evidence="3" id="KW-1185">Reference proteome</keyword>
<dbReference type="EMBL" id="SRLO01000209">
    <property type="protein sequence ID" value="TNN67144.1"/>
    <property type="molecule type" value="Genomic_DNA"/>
</dbReference>
<feature type="region of interest" description="Disordered" evidence="1">
    <location>
        <begin position="94"/>
        <end position="145"/>
    </location>
</feature>
<reference evidence="2 3" key="1">
    <citation type="submission" date="2019-03" db="EMBL/GenBank/DDBJ databases">
        <title>First draft genome of Liparis tanakae, snailfish: a comprehensive survey of snailfish specific genes.</title>
        <authorList>
            <person name="Kim W."/>
            <person name="Song I."/>
            <person name="Jeong J.-H."/>
            <person name="Kim D."/>
            <person name="Kim S."/>
            <person name="Ryu S."/>
            <person name="Song J.Y."/>
            <person name="Lee S.K."/>
        </authorList>
    </citation>
    <scope>NUCLEOTIDE SEQUENCE [LARGE SCALE GENOMIC DNA]</scope>
    <source>
        <tissue evidence="2">Muscle</tissue>
    </source>
</reference>
<proteinExistence type="predicted"/>
<name>A0A4Z2HQ96_9TELE</name>
<sequence length="145" mass="15531">MVAATVTSLSGGPSTCLLLPASSYITFQQEKRVGKQLAQLAPPSRAGAPLRPLDVQEQPSEAEAASFQRLAATRRLSSARYDNTDMEPLAVLALSRSAQRKKQHGASAPRREGQRAGAEAHADGVDSGARRDYVRKQKFGNNATE</sequence>
<accession>A0A4Z2HQ96</accession>
<evidence type="ECO:0000313" key="3">
    <source>
        <dbReference type="Proteomes" id="UP000314294"/>
    </source>
</evidence>
<evidence type="ECO:0000256" key="1">
    <source>
        <dbReference type="SAM" id="MobiDB-lite"/>
    </source>
</evidence>
<dbReference type="Proteomes" id="UP000314294">
    <property type="component" value="Unassembled WGS sequence"/>
</dbReference>
<evidence type="ECO:0000313" key="2">
    <source>
        <dbReference type="EMBL" id="TNN67144.1"/>
    </source>
</evidence>
<feature type="compositionally biased region" description="Basic and acidic residues" evidence="1">
    <location>
        <begin position="109"/>
        <end position="135"/>
    </location>
</feature>